<reference evidence="3" key="1">
    <citation type="journal article" date="2019" name="MBio">
        <title>Virus Genomes from Deep Sea Sediments Expand the Ocean Megavirome and Support Independent Origins of Viral Gigantism.</title>
        <authorList>
            <person name="Backstrom D."/>
            <person name="Yutin N."/>
            <person name="Jorgensen S.L."/>
            <person name="Dharamshi J."/>
            <person name="Homa F."/>
            <person name="Zaremba-Niedwiedzka K."/>
            <person name="Spang A."/>
            <person name="Wolf Y.I."/>
            <person name="Koonin E.V."/>
            <person name="Ettema T.J."/>
        </authorList>
    </citation>
    <scope>NUCLEOTIDE SEQUENCE</scope>
</reference>
<keyword evidence="2" id="KW-1133">Transmembrane helix</keyword>
<evidence type="ECO:0008006" key="4">
    <source>
        <dbReference type="Google" id="ProtNLM"/>
    </source>
</evidence>
<keyword evidence="2" id="KW-0812">Transmembrane</keyword>
<evidence type="ECO:0000256" key="1">
    <source>
        <dbReference type="SAM" id="MobiDB-lite"/>
    </source>
</evidence>
<feature type="compositionally biased region" description="Basic and acidic residues" evidence="1">
    <location>
        <begin position="140"/>
        <end position="173"/>
    </location>
</feature>
<feature type="transmembrane region" description="Helical" evidence="2">
    <location>
        <begin position="103"/>
        <end position="130"/>
    </location>
</feature>
<evidence type="ECO:0000313" key="3">
    <source>
        <dbReference type="EMBL" id="QBK86917.1"/>
    </source>
</evidence>
<evidence type="ECO:0000256" key="2">
    <source>
        <dbReference type="SAM" id="Phobius"/>
    </source>
</evidence>
<feature type="transmembrane region" description="Helical" evidence="2">
    <location>
        <begin position="29"/>
        <end position="49"/>
    </location>
</feature>
<organism evidence="3">
    <name type="scientific">Marseillevirus LCMAC103</name>
    <dbReference type="NCBI Taxonomy" id="2506604"/>
    <lineage>
        <taxon>Viruses</taxon>
        <taxon>Varidnaviria</taxon>
        <taxon>Bamfordvirae</taxon>
        <taxon>Nucleocytoviricota</taxon>
        <taxon>Megaviricetes</taxon>
        <taxon>Pimascovirales</taxon>
        <taxon>Pimascovirales incertae sedis</taxon>
        <taxon>Marseilleviridae</taxon>
    </lineage>
</organism>
<keyword evidence="2" id="KW-0472">Membrane</keyword>
<sequence length="199" mass="21928">MGASRDNTQCTRTVRGTNWSLNEMVEVRAYVVFGLCGVAIVLACSMVKWESSDYIQYATFFLYHLVFVACLIFQTCLAILAIASGLSDDKDCDWAAGRDLVVIIVSALLLAYCNAACFAGCFAVCVQPAAETRAVRDRRKPAAETRAVRDRRKPAAETRAVRDRRKPAAETRAVRVQNRAAETRAMRVQNGVVAIVVED</sequence>
<gene>
    <name evidence="3" type="ORF">LCMAC103_02550</name>
</gene>
<name>A0A481YVI7_9VIRU</name>
<protein>
    <recommendedName>
        <fullName evidence="4">MARVEL domain-containing protein</fullName>
    </recommendedName>
</protein>
<feature type="transmembrane region" description="Helical" evidence="2">
    <location>
        <begin position="61"/>
        <end position="83"/>
    </location>
</feature>
<proteinExistence type="predicted"/>
<accession>A0A481YVI7</accession>
<feature type="region of interest" description="Disordered" evidence="1">
    <location>
        <begin position="138"/>
        <end position="175"/>
    </location>
</feature>
<dbReference type="EMBL" id="MK500338">
    <property type="protein sequence ID" value="QBK86917.1"/>
    <property type="molecule type" value="Genomic_DNA"/>
</dbReference>